<dbReference type="EMBL" id="PZZP01000004">
    <property type="protein sequence ID" value="PTM53337.1"/>
    <property type="molecule type" value="Genomic_DNA"/>
</dbReference>
<dbReference type="InterPro" id="IPR001647">
    <property type="entry name" value="HTH_TetR"/>
</dbReference>
<evidence type="ECO:0000256" key="2">
    <source>
        <dbReference type="PROSITE-ProRule" id="PRU00335"/>
    </source>
</evidence>
<evidence type="ECO:0000259" key="3">
    <source>
        <dbReference type="PROSITE" id="PS50977"/>
    </source>
</evidence>
<dbReference type="Proteomes" id="UP000241639">
    <property type="component" value="Unassembled WGS sequence"/>
</dbReference>
<sequence length="198" mass="22349">MGDQPSFIAEARREQIIKASIEALNELGYANISLAKIAKKAKVSTGLISYHFSDKEDLLNNTLTYLLKKQFQYIMERVSQKDSAYDQLIAFIDASLAYQGTHHAHNVALIEIVFNARTSDNVPYYQVSTDEEDPLYVRLQEILRYGQETKGFSGFDPQNVSIMIQGAIGESMLMKGEGFDLEAYRDELVSMVTKMVKS</sequence>
<organism evidence="4 5">
    <name type="scientific">Desmospora activa DSM 45169</name>
    <dbReference type="NCBI Taxonomy" id="1121389"/>
    <lineage>
        <taxon>Bacteria</taxon>
        <taxon>Bacillati</taxon>
        <taxon>Bacillota</taxon>
        <taxon>Bacilli</taxon>
        <taxon>Bacillales</taxon>
        <taxon>Thermoactinomycetaceae</taxon>
        <taxon>Desmospora</taxon>
    </lineage>
</organism>
<dbReference type="PROSITE" id="PS50977">
    <property type="entry name" value="HTH_TETR_2"/>
    <property type="match status" value="1"/>
</dbReference>
<gene>
    <name evidence="4" type="ORF">C8J48_3661</name>
</gene>
<proteinExistence type="predicted"/>
<dbReference type="InterPro" id="IPR009057">
    <property type="entry name" value="Homeodomain-like_sf"/>
</dbReference>
<comment type="caution">
    <text evidence="4">The sequence shown here is derived from an EMBL/GenBank/DDBJ whole genome shotgun (WGS) entry which is preliminary data.</text>
</comment>
<dbReference type="AlphaFoldDB" id="A0A2T4Z0S0"/>
<keyword evidence="1 2" id="KW-0238">DNA-binding</keyword>
<evidence type="ECO:0000313" key="4">
    <source>
        <dbReference type="EMBL" id="PTM53337.1"/>
    </source>
</evidence>
<dbReference type="OrthoDB" id="2356263at2"/>
<feature type="DNA-binding region" description="H-T-H motif" evidence="2">
    <location>
        <begin position="33"/>
        <end position="52"/>
    </location>
</feature>
<dbReference type="Pfam" id="PF00440">
    <property type="entry name" value="TetR_N"/>
    <property type="match status" value="1"/>
</dbReference>
<dbReference type="PANTHER" id="PTHR43479">
    <property type="entry name" value="ACREF/ENVCD OPERON REPRESSOR-RELATED"/>
    <property type="match status" value="1"/>
</dbReference>
<dbReference type="InterPro" id="IPR036271">
    <property type="entry name" value="Tet_transcr_reg_TetR-rel_C_sf"/>
</dbReference>
<feature type="domain" description="HTH tetR-type" evidence="3">
    <location>
        <begin position="10"/>
        <end position="70"/>
    </location>
</feature>
<dbReference type="RefSeq" id="WP_107728619.1">
    <property type="nucleotide sequence ID" value="NZ_PZZP01000004.1"/>
</dbReference>
<reference evidence="4 5" key="1">
    <citation type="submission" date="2018-04" db="EMBL/GenBank/DDBJ databases">
        <title>Genomic Encyclopedia of Archaeal and Bacterial Type Strains, Phase II (KMG-II): from individual species to whole genera.</title>
        <authorList>
            <person name="Goeker M."/>
        </authorList>
    </citation>
    <scope>NUCLEOTIDE SEQUENCE [LARGE SCALE GENOMIC DNA]</scope>
    <source>
        <strain evidence="4 5">DSM 45169</strain>
    </source>
</reference>
<dbReference type="PRINTS" id="PR00455">
    <property type="entry name" value="HTHTETR"/>
</dbReference>
<protein>
    <submittedName>
        <fullName evidence="4">TetR family transcriptional regulator</fullName>
    </submittedName>
</protein>
<keyword evidence="5" id="KW-1185">Reference proteome</keyword>
<dbReference type="InterPro" id="IPR023772">
    <property type="entry name" value="DNA-bd_HTH_TetR-type_CS"/>
</dbReference>
<evidence type="ECO:0000313" key="5">
    <source>
        <dbReference type="Proteomes" id="UP000241639"/>
    </source>
</evidence>
<evidence type="ECO:0000256" key="1">
    <source>
        <dbReference type="ARBA" id="ARBA00023125"/>
    </source>
</evidence>
<dbReference type="GO" id="GO:0003677">
    <property type="term" value="F:DNA binding"/>
    <property type="evidence" value="ECO:0007669"/>
    <property type="project" value="UniProtKB-UniRule"/>
</dbReference>
<dbReference type="SUPFAM" id="SSF46689">
    <property type="entry name" value="Homeodomain-like"/>
    <property type="match status" value="1"/>
</dbReference>
<name>A0A2T4Z0S0_9BACL</name>
<dbReference type="Gene3D" id="1.10.357.10">
    <property type="entry name" value="Tetracycline Repressor, domain 2"/>
    <property type="match status" value="1"/>
</dbReference>
<dbReference type="SUPFAM" id="SSF48498">
    <property type="entry name" value="Tetracyclin repressor-like, C-terminal domain"/>
    <property type="match status" value="1"/>
</dbReference>
<dbReference type="PANTHER" id="PTHR43479:SF11">
    <property type="entry name" value="ACREF_ENVCD OPERON REPRESSOR-RELATED"/>
    <property type="match status" value="1"/>
</dbReference>
<accession>A0A2T4Z0S0</accession>
<dbReference type="PROSITE" id="PS01081">
    <property type="entry name" value="HTH_TETR_1"/>
    <property type="match status" value="1"/>
</dbReference>
<dbReference type="InterPro" id="IPR050624">
    <property type="entry name" value="HTH-type_Tx_Regulator"/>
</dbReference>